<dbReference type="AlphaFoldDB" id="A0A1I1DK34"/>
<dbReference type="Proteomes" id="UP000199514">
    <property type="component" value="Unassembled WGS sequence"/>
</dbReference>
<keyword evidence="3" id="KW-1134">Transmembrane beta strand</keyword>
<evidence type="ECO:0000313" key="10">
    <source>
        <dbReference type="Proteomes" id="UP000199514"/>
    </source>
</evidence>
<evidence type="ECO:0000313" key="9">
    <source>
        <dbReference type="EMBL" id="SFB73070.1"/>
    </source>
</evidence>
<feature type="chain" id="PRO_5011675493" evidence="7">
    <location>
        <begin position="27"/>
        <end position="1076"/>
    </location>
</feature>
<proteinExistence type="predicted"/>
<dbReference type="Gene3D" id="2.170.130.10">
    <property type="entry name" value="TonB-dependent receptor, plug domain"/>
    <property type="match status" value="1"/>
</dbReference>
<evidence type="ECO:0000256" key="6">
    <source>
        <dbReference type="ARBA" id="ARBA00023237"/>
    </source>
</evidence>
<dbReference type="EMBL" id="FOLE01000001">
    <property type="protein sequence ID" value="SFB73070.1"/>
    <property type="molecule type" value="Genomic_DNA"/>
</dbReference>
<name>A0A1I1DK34_9BACT</name>
<evidence type="ECO:0000256" key="5">
    <source>
        <dbReference type="ARBA" id="ARBA00023136"/>
    </source>
</evidence>
<keyword evidence="9" id="KW-0675">Receptor</keyword>
<comment type="subcellular location">
    <subcellularLocation>
        <location evidence="1">Cell outer membrane</location>
        <topology evidence="1">Multi-pass membrane protein</topology>
    </subcellularLocation>
</comment>
<evidence type="ECO:0000256" key="3">
    <source>
        <dbReference type="ARBA" id="ARBA00022452"/>
    </source>
</evidence>
<dbReference type="SUPFAM" id="SSF49464">
    <property type="entry name" value="Carboxypeptidase regulatory domain-like"/>
    <property type="match status" value="1"/>
</dbReference>
<reference evidence="9 10" key="1">
    <citation type="submission" date="2016-10" db="EMBL/GenBank/DDBJ databases">
        <authorList>
            <person name="de Groot N.N."/>
        </authorList>
    </citation>
    <scope>NUCLEOTIDE SEQUENCE [LARGE SCALE GENOMIC DNA]</scope>
    <source>
        <strain evidence="9 10">DSM 6793</strain>
    </source>
</reference>
<evidence type="ECO:0000256" key="7">
    <source>
        <dbReference type="SAM" id="SignalP"/>
    </source>
</evidence>
<dbReference type="PANTHER" id="PTHR30069:SF46">
    <property type="entry name" value="OAR PROTEIN"/>
    <property type="match status" value="1"/>
</dbReference>
<keyword evidence="5" id="KW-0472">Membrane</keyword>
<evidence type="ECO:0000259" key="8">
    <source>
        <dbReference type="Pfam" id="PF25183"/>
    </source>
</evidence>
<evidence type="ECO:0000256" key="1">
    <source>
        <dbReference type="ARBA" id="ARBA00004571"/>
    </source>
</evidence>
<keyword evidence="10" id="KW-1185">Reference proteome</keyword>
<dbReference type="GO" id="GO:0009279">
    <property type="term" value="C:cell outer membrane"/>
    <property type="evidence" value="ECO:0007669"/>
    <property type="project" value="UniProtKB-SubCell"/>
</dbReference>
<evidence type="ECO:0000256" key="4">
    <source>
        <dbReference type="ARBA" id="ARBA00022692"/>
    </source>
</evidence>
<keyword evidence="7" id="KW-0732">Signal</keyword>
<dbReference type="InterPro" id="IPR008969">
    <property type="entry name" value="CarboxyPept-like_regulatory"/>
</dbReference>
<accession>A0A1I1DK34</accession>
<dbReference type="InterPro" id="IPR036942">
    <property type="entry name" value="Beta-barrel_TonB_sf"/>
</dbReference>
<keyword evidence="4" id="KW-0812">Transmembrane</keyword>
<gene>
    <name evidence="9" type="ORF">SAMN05421780_101149</name>
</gene>
<dbReference type="InterPro" id="IPR057601">
    <property type="entry name" value="Oar-like_b-barrel"/>
</dbReference>
<sequence length="1076" mass="118049">MKLKFLPQIFFSFLTCSLLAVSVAFGQGVTSAAINGLVTGMSSEPLIGATVVAVHTPTGTKYMTATRVDGHFNIPNVRVGGPYLITATYIGYEEQKEENVFLKLGETFDAVFILPEATKTLGEVVIRGTSDEIINGNRTGTATNVSKEQIAALPTLSRSFQDFVRLTPQAATNSQTGSTFLAGRNSRFNNIQIDGASNNDLFGLGSTGAPGGQAGTTPISLDAIEEFQVVISPYDVRQGRFSGGGINAVTRSGTNQLSGSAFFFGRNQNTAGLSPEPNSKGERTKLDKFSDYQAGFRVGGAIIPNKLFYFANAEMTRRSEPLLFKVGAAGETGSDLVNFVNQDQLASIYDILKTKYGYDAGSYGDVSKKTESNKFFVRFDYNLNDKHQLTLRLNMVDALQDEMTRSQTEFRFSNNGYQFTSKNTSLVFEVKSRFSNQVSNNLIIGASAIRDKRNTLGGLFPSVTINMGSGNVIAGSQRSSVYNSLDQNVLEITDNVNYYAGKHSFTFGTNNEFFSFDNLFVNDGYGRYDFGSYADFVAGSSSATTFRYRQNYALANGKSSAKFGAAQLGVYAQDEYSVLNNLKVTAGIRFDLPLFFDKPSYNKKVDSTFAANYDGISTDKLPKTRVLFSPRVGFNWDVKGDKMTQVRGGAGVFSGRVPYVWISNQYGGTGVDFGSVDLRGTAAPALGAVVPDSIKAKYQSGAASKGSIAVTSRNFKMPQLLRFNLAVDRALPWGLVATVEAMFTKTLNDVLPKDINLKSFEQSKKGGDSLLVGDGRPVYPSQRFINSTNFNSVILLDNTSKGYQYSLTAQLQKKFEHGFFATAAYTYGQSRDVYSGGSSTAASVWEFNQQVAGPNTLPLAYSQFDIRHRLMGAFSYRKEYAKHFATTVSLFYNGQSGQPFSYVYTNDLNGDGATANDLIYVPASRDEILLVPASASDKRSLDQQWAELNAFIDGDDYLKDRKGNYAERNAARTPWTHRFDLRVMQEFFINTAKNKHTLQLSLDVINAGNMLNKDWGRDYTVTNQSYELLNYKGLDAATGRPQFSFGSGTASSPTRAWQVSQLNSRWQAQVGVRYIF</sequence>
<organism evidence="9 10">
    <name type="scientific">Flexibacter flexilis DSM 6793</name>
    <dbReference type="NCBI Taxonomy" id="927664"/>
    <lineage>
        <taxon>Bacteria</taxon>
        <taxon>Pseudomonadati</taxon>
        <taxon>Bacteroidota</taxon>
        <taxon>Cytophagia</taxon>
        <taxon>Cytophagales</taxon>
        <taxon>Flexibacteraceae</taxon>
        <taxon>Flexibacter</taxon>
    </lineage>
</organism>
<dbReference type="InterPro" id="IPR037066">
    <property type="entry name" value="Plug_dom_sf"/>
</dbReference>
<dbReference type="OrthoDB" id="9768147at2"/>
<dbReference type="RefSeq" id="WP_091505787.1">
    <property type="nucleotide sequence ID" value="NZ_FOLE01000001.1"/>
</dbReference>
<dbReference type="Gene3D" id="2.60.40.1120">
    <property type="entry name" value="Carboxypeptidase-like, regulatory domain"/>
    <property type="match status" value="1"/>
</dbReference>
<dbReference type="Pfam" id="PF25183">
    <property type="entry name" value="OMP_b-brl_4"/>
    <property type="match status" value="1"/>
</dbReference>
<keyword evidence="2" id="KW-0813">Transport</keyword>
<dbReference type="STRING" id="927664.SAMN05421780_101149"/>
<dbReference type="InterPro" id="IPR039426">
    <property type="entry name" value="TonB-dep_rcpt-like"/>
</dbReference>
<keyword evidence="6" id="KW-0998">Cell outer membrane</keyword>
<dbReference type="PANTHER" id="PTHR30069">
    <property type="entry name" value="TONB-DEPENDENT OUTER MEMBRANE RECEPTOR"/>
    <property type="match status" value="1"/>
</dbReference>
<dbReference type="SUPFAM" id="SSF56935">
    <property type="entry name" value="Porins"/>
    <property type="match status" value="1"/>
</dbReference>
<evidence type="ECO:0000256" key="2">
    <source>
        <dbReference type="ARBA" id="ARBA00022448"/>
    </source>
</evidence>
<dbReference type="Gene3D" id="2.40.170.20">
    <property type="entry name" value="TonB-dependent receptor, beta-barrel domain"/>
    <property type="match status" value="1"/>
</dbReference>
<feature type="signal peptide" evidence="7">
    <location>
        <begin position="1"/>
        <end position="26"/>
    </location>
</feature>
<dbReference type="Pfam" id="PF13620">
    <property type="entry name" value="CarboxypepD_reg"/>
    <property type="match status" value="1"/>
</dbReference>
<protein>
    <submittedName>
        <fullName evidence="9">TonB-dependent Receptor Plug Domain</fullName>
    </submittedName>
</protein>
<feature type="domain" description="TonB-dependent transporter Oar-like beta-barrel" evidence="8">
    <location>
        <begin position="249"/>
        <end position="1012"/>
    </location>
</feature>
<dbReference type="GO" id="GO:0044718">
    <property type="term" value="P:siderophore transmembrane transport"/>
    <property type="evidence" value="ECO:0007669"/>
    <property type="project" value="TreeGrafter"/>
</dbReference>
<dbReference type="GO" id="GO:0015344">
    <property type="term" value="F:siderophore uptake transmembrane transporter activity"/>
    <property type="evidence" value="ECO:0007669"/>
    <property type="project" value="TreeGrafter"/>
</dbReference>